<proteinExistence type="predicted"/>
<keyword evidence="2" id="KW-1133">Transmembrane helix</keyword>
<organism evidence="3 4">
    <name type="scientific">Phragmitibacter flavus</name>
    <dbReference type="NCBI Taxonomy" id="2576071"/>
    <lineage>
        <taxon>Bacteria</taxon>
        <taxon>Pseudomonadati</taxon>
        <taxon>Verrucomicrobiota</taxon>
        <taxon>Verrucomicrobiia</taxon>
        <taxon>Verrucomicrobiales</taxon>
        <taxon>Verrucomicrobiaceae</taxon>
        <taxon>Phragmitibacter</taxon>
    </lineage>
</organism>
<accession>A0A5R8K9B9</accession>
<comment type="caution">
    <text evidence="3">The sequence shown here is derived from an EMBL/GenBank/DDBJ whole genome shotgun (WGS) entry which is preliminary data.</text>
</comment>
<keyword evidence="4" id="KW-1185">Reference proteome</keyword>
<evidence type="ECO:0008006" key="5">
    <source>
        <dbReference type="Google" id="ProtNLM"/>
    </source>
</evidence>
<evidence type="ECO:0000313" key="4">
    <source>
        <dbReference type="Proteomes" id="UP000306196"/>
    </source>
</evidence>
<gene>
    <name evidence="3" type="ORF">FEM03_20685</name>
</gene>
<evidence type="ECO:0000256" key="1">
    <source>
        <dbReference type="SAM" id="MobiDB-lite"/>
    </source>
</evidence>
<feature type="transmembrane region" description="Helical" evidence="2">
    <location>
        <begin position="12"/>
        <end position="34"/>
    </location>
</feature>
<feature type="region of interest" description="Disordered" evidence="1">
    <location>
        <begin position="720"/>
        <end position="751"/>
    </location>
</feature>
<dbReference type="EMBL" id="VAUV01000018">
    <property type="protein sequence ID" value="TLD68890.1"/>
    <property type="molecule type" value="Genomic_DNA"/>
</dbReference>
<evidence type="ECO:0000256" key="2">
    <source>
        <dbReference type="SAM" id="Phobius"/>
    </source>
</evidence>
<dbReference type="OrthoDB" id="178599at2"/>
<evidence type="ECO:0000313" key="3">
    <source>
        <dbReference type="EMBL" id="TLD68890.1"/>
    </source>
</evidence>
<dbReference type="RefSeq" id="WP_138088208.1">
    <property type="nucleotide sequence ID" value="NZ_VAUV01000018.1"/>
</dbReference>
<keyword evidence="2" id="KW-0812">Transmembrane</keyword>
<keyword evidence="2" id="KW-0472">Membrane</keyword>
<dbReference type="Proteomes" id="UP000306196">
    <property type="component" value="Unassembled WGS sequence"/>
</dbReference>
<reference evidence="3 4" key="1">
    <citation type="submission" date="2019-05" db="EMBL/GenBank/DDBJ databases">
        <title>Verrucobacter flavum gen. nov., sp. nov. a new member of the family Verrucomicrobiaceae.</title>
        <authorList>
            <person name="Szuroczki S."/>
            <person name="Abbaszade G."/>
            <person name="Szabo A."/>
            <person name="Felfoldi T."/>
            <person name="Schumann P."/>
            <person name="Boka K."/>
            <person name="Keki Z."/>
            <person name="Toumi M."/>
            <person name="Toth E."/>
        </authorList>
    </citation>
    <scope>NUCLEOTIDE SEQUENCE [LARGE SCALE GENOMIC DNA]</scope>
    <source>
        <strain evidence="3 4">MG-N-17</strain>
    </source>
</reference>
<feature type="region of interest" description="Disordered" evidence="1">
    <location>
        <begin position="345"/>
        <end position="373"/>
    </location>
</feature>
<dbReference type="AlphaFoldDB" id="A0A5R8K9B9"/>
<sequence length="1027" mass="112342">MKIHPSSSRNSSGVALVMTIIILALITIMVLGFADLVRYETVSASSHQDRGRAQFLSQMGVDSVIGVLKKQTADPNLVWASKPGALIVPGDPAQPKKLSTQVNLHSGYPTDPAAVYTADVLAPANLNIQTLADQNPPSHLITDQSPDPELSTTGAVALPLRWVYVREDGSLDYSETPVLGNTSNPLVGRYAYWTDDESSKININTAWKRNPLNSSPTNANYNPFSPSHPTSVNLTSLNDPVRGISFTPEMADTLHSYITSNHTYTDLGIPSNGNPHRFFNSLFEARKLDALNDTDGFTKALNAYKFELTHYNQDPDSTFFNEPRIVLTTQRKYAQGRPFIDILKDAGRRPAPGSGAGTLTDLGGDPGRTDRDSINYTKLNQVVKQLVNYMKREDWPMVQGTAGKPSLQKKYYGDSDIRLTQIALNIIDYVRSAESEYLLVEPLRGIMRNGEFVSDIEDPSIRGANYTYKGITRSLYITEMGVWVADDPETSGPNAGRFHCKFFVEVHLPEGNGIDSLDLTKLPVKYNQATPTSNLWVYNNHIAGGGTTGAPPVHVWKMGDGSNGGKWWLVRKENIVGEGPPDERNPVIDRGGYKTLQFDAWRLPIATSPTNPKGRPTQFTNMRFALVMNKMKPDKTPIPPTEAEFERGFSSDPGTQRFEVSPISGGSVLYTVNTPGTAPGDIRSMAVDDPFINNVTGDWKPSSPRNTFAGLKGGVSRQNPDGITPIGPPNDDVNSLGKAPQFDPPQDTNASGLVTSVSMKFPYPKGHEQNQQGMVYSAGELGFIHTGVEIHDGAGKHGISYRTLRLQPSLHTNTTVPDWAFMDLFTAPAVSPNQAQDIFTPHGTGVGGRVNINALVEPYADPTAVTNESSRLVRRLPLVAIFAGAPSKTDTPDILDSTQAKQIAGNVYHRRWLSTDPSRRFGHPDSFDSPGEIVEIAGVADLGEESEAIVRSIGSLVTTRGSVFCVYSIGQTLRETRTGSLLVTAEQRNQTALERYLEIDDNETIDNYADDIKTVHFRKVTSRNLTP</sequence>
<name>A0A5R8K9B9_9BACT</name>
<protein>
    <recommendedName>
        <fullName evidence="5">Verru_Chthon cassette protein A</fullName>
    </recommendedName>
</protein>